<proteinExistence type="predicted"/>
<name>A0A6C0LG27_9ZZZZ</name>
<sequence>MPTEKKNNNIGDDIERDVCTNRKLNYFGLKHYTYINQIFGDETIREIIMKLFYERIHLDLRVEIISGDNCQFPEGGMHHYVYDKNKKIHICSTNEGYQNTHVNKNDTLCQSYSLLTFVGVNIWKHSSPKRHKQNQMKMVQFYRSLIKNPAFIDELRDIELGDFVNYTQSKSEKVQFPTNMSVNKLIKRIENTLDSWEKYGYKYFIGDGKCDIDV</sequence>
<organism evidence="1">
    <name type="scientific">viral metagenome</name>
    <dbReference type="NCBI Taxonomy" id="1070528"/>
    <lineage>
        <taxon>unclassified sequences</taxon>
        <taxon>metagenomes</taxon>
        <taxon>organismal metagenomes</taxon>
    </lineage>
</organism>
<evidence type="ECO:0000313" key="1">
    <source>
        <dbReference type="EMBL" id="QHU29946.1"/>
    </source>
</evidence>
<reference evidence="1" key="1">
    <citation type="journal article" date="2020" name="Nature">
        <title>Giant virus diversity and host interactions through global metagenomics.</title>
        <authorList>
            <person name="Schulz F."/>
            <person name="Roux S."/>
            <person name="Paez-Espino D."/>
            <person name="Jungbluth S."/>
            <person name="Walsh D.A."/>
            <person name="Denef V.J."/>
            <person name="McMahon K.D."/>
            <person name="Konstantinidis K.T."/>
            <person name="Eloe-Fadrosh E.A."/>
            <person name="Kyrpides N.C."/>
            <person name="Woyke T."/>
        </authorList>
    </citation>
    <scope>NUCLEOTIDE SEQUENCE</scope>
    <source>
        <strain evidence="1">GVMAG-M-3300027810-10</strain>
    </source>
</reference>
<protein>
    <submittedName>
        <fullName evidence="1">Uncharacterized protein</fullName>
    </submittedName>
</protein>
<accession>A0A6C0LG27</accession>
<dbReference type="EMBL" id="MN740499">
    <property type="protein sequence ID" value="QHU29946.1"/>
    <property type="molecule type" value="Genomic_DNA"/>
</dbReference>
<dbReference type="AlphaFoldDB" id="A0A6C0LG27"/>